<sequence length="466" mass="51603">MGSNFPISKSGTAFGSFIVSTTLEKPDATTRKFIRSYVMRGKNRRRPTRKNARGNKPSPEKDMGMPLGPSSRSDFSQDSELVIMPMQKVMSDSFYLGFGNALKPYMRELIYRAFTIVKPATYTVQTLVEGGPHDELFCLGGLTQSPAMMHTVVFIAQAYHELSCGAPLGRITQFHLSKTLNYLQHSLYDSIDATSNATLAIVTSLAMAAILLGELETATKHMDGLARMVELRGGFENLGNGRIIEHKSRSIDLLLAISLGSKLRFGENRNWAQLATRDISAADFPELSGVCPPPPSTLLGVWAILQEFSIAANRAIASGTKIPASLFVKISTSVTYQLFQLQFDPASPLELLRLSMLAYIKSILMRTKVISVKMTFLEGQLKSALLLALNSPITEQLRLILWSLFISAISIFEGRDCDWIREGIAQTLDIIGLETWPLARDTLKTFPWTDILHSVEGERLFNQIKG</sequence>
<keyword evidence="3" id="KW-1185">Reference proteome</keyword>
<feature type="region of interest" description="Disordered" evidence="1">
    <location>
        <begin position="36"/>
        <end position="75"/>
    </location>
</feature>
<dbReference type="Proteomes" id="UP001187682">
    <property type="component" value="Unassembled WGS sequence"/>
</dbReference>
<dbReference type="PANTHER" id="PTHR37540:SF9">
    <property type="entry name" value="ZN(2)-C6 FUNGAL-TYPE DOMAIN-CONTAINING PROTEIN"/>
    <property type="match status" value="1"/>
</dbReference>
<protein>
    <submittedName>
        <fullName evidence="2">Uncharacterized protein</fullName>
    </submittedName>
</protein>
<dbReference type="EMBL" id="ONZQ02000009">
    <property type="protein sequence ID" value="SPO04195.1"/>
    <property type="molecule type" value="Genomic_DNA"/>
</dbReference>
<evidence type="ECO:0000256" key="1">
    <source>
        <dbReference type="SAM" id="MobiDB-lite"/>
    </source>
</evidence>
<gene>
    <name evidence="2" type="ORF">DNG_06878</name>
</gene>
<proteinExistence type="predicted"/>
<accession>A0AAE8N3K2</accession>
<comment type="caution">
    <text evidence="2">The sequence shown here is derived from an EMBL/GenBank/DDBJ whole genome shotgun (WGS) entry which is preliminary data.</text>
</comment>
<feature type="compositionally biased region" description="Basic residues" evidence="1">
    <location>
        <begin position="41"/>
        <end position="53"/>
    </location>
</feature>
<name>A0AAE8N3K2_9PEZI</name>
<evidence type="ECO:0000313" key="2">
    <source>
        <dbReference type="EMBL" id="SPO04195.1"/>
    </source>
</evidence>
<dbReference type="PANTHER" id="PTHR37540">
    <property type="entry name" value="TRANSCRIPTION FACTOR (ACR-2), PUTATIVE-RELATED-RELATED"/>
    <property type="match status" value="1"/>
</dbReference>
<organism evidence="2 3">
    <name type="scientific">Cephalotrichum gorgonifer</name>
    <dbReference type="NCBI Taxonomy" id="2041049"/>
    <lineage>
        <taxon>Eukaryota</taxon>
        <taxon>Fungi</taxon>
        <taxon>Dikarya</taxon>
        <taxon>Ascomycota</taxon>
        <taxon>Pezizomycotina</taxon>
        <taxon>Sordariomycetes</taxon>
        <taxon>Hypocreomycetidae</taxon>
        <taxon>Microascales</taxon>
        <taxon>Microascaceae</taxon>
        <taxon>Cephalotrichum</taxon>
    </lineage>
</organism>
<dbReference type="AlphaFoldDB" id="A0AAE8N3K2"/>
<evidence type="ECO:0000313" key="3">
    <source>
        <dbReference type="Proteomes" id="UP001187682"/>
    </source>
</evidence>
<reference evidence="2" key="1">
    <citation type="submission" date="2018-03" db="EMBL/GenBank/DDBJ databases">
        <authorList>
            <person name="Guldener U."/>
        </authorList>
    </citation>
    <scope>NUCLEOTIDE SEQUENCE</scope>
</reference>